<proteinExistence type="predicted"/>
<comment type="caution">
    <text evidence="1">The sequence shown here is derived from an EMBL/GenBank/DDBJ whole genome shotgun (WGS) entry which is preliminary data.</text>
</comment>
<evidence type="ECO:0000313" key="1">
    <source>
        <dbReference type="EMBL" id="KAI3711937.1"/>
    </source>
</evidence>
<accession>A0ACB9AP02</accession>
<organism evidence="1 2">
    <name type="scientific">Smallanthus sonchifolius</name>
    <dbReference type="NCBI Taxonomy" id="185202"/>
    <lineage>
        <taxon>Eukaryota</taxon>
        <taxon>Viridiplantae</taxon>
        <taxon>Streptophyta</taxon>
        <taxon>Embryophyta</taxon>
        <taxon>Tracheophyta</taxon>
        <taxon>Spermatophyta</taxon>
        <taxon>Magnoliopsida</taxon>
        <taxon>eudicotyledons</taxon>
        <taxon>Gunneridae</taxon>
        <taxon>Pentapetalae</taxon>
        <taxon>asterids</taxon>
        <taxon>campanulids</taxon>
        <taxon>Asterales</taxon>
        <taxon>Asteraceae</taxon>
        <taxon>Asteroideae</taxon>
        <taxon>Heliantheae alliance</taxon>
        <taxon>Millerieae</taxon>
        <taxon>Smallanthus</taxon>
    </lineage>
</organism>
<dbReference type="Proteomes" id="UP001056120">
    <property type="component" value="Linkage Group LG24"/>
</dbReference>
<reference evidence="1 2" key="2">
    <citation type="journal article" date="2022" name="Mol. Ecol. Resour.">
        <title>The genomes of chicory, endive, great burdock and yacon provide insights into Asteraceae paleo-polyploidization history and plant inulin production.</title>
        <authorList>
            <person name="Fan W."/>
            <person name="Wang S."/>
            <person name="Wang H."/>
            <person name="Wang A."/>
            <person name="Jiang F."/>
            <person name="Liu H."/>
            <person name="Zhao H."/>
            <person name="Xu D."/>
            <person name="Zhang Y."/>
        </authorList>
    </citation>
    <scope>NUCLEOTIDE SEQUENCE [LARGE SCALE GENOMIC DNA]</scope>
    <source>
        <strain evidence="2">cv. Yunnan</strain>
        <tissue evidence="1">Leaves</tissue>
    </source>
</reference>
<dbReference type="EMBL" id="CM042041">
    <property type="protein sequence ID" value="KAI3711937.1"/>
    <property type="molecule type" value="Genomic_DNA"/>
</dbReference>
<protein>
    <submittedName>
        <fullName evidence="1">Uncharacterized protein</fullName>
    </submittedName>
</protein>
<gene>
    <name evidence="1" type="ORF">L1987_70486</name>
</gene>
<keyword evidence="2" id="KW-1185">Reference proteome</keyword>
<reference evidence="2" key="1">
    <citation type="journal article" date="2022" name="Mol. Ecol. Resour.">
        <title>The genomes of chicory, endive, great burdock and yacon provide insights into Asteraceae palaeo-polyploidization history and plant inulin production.</title>
        <authorList>
            <person name="Fan W."/>
            <person name="Wang S."/>
            <person name="Wang H."/>
            <person name="Wang A."/>
            <person name="Jiang F."/>
            <person name="Liu H."/>
            <person name="Zhao H."/>
            <person name="Xu D."/>
            <person name="Zhang Y."/>
        </authorList>
    </citation>
    <scope>NUCLEOTIDE SEQUENCE [LARGE SCALE GENOMIC DNA]</scope>
    <source>
        <strain evidence="2">cv. Yunnan</strain>
    </source>
</reference>
<evidence type="ECO:0000313" key="2">
    <source>
        <dbReference type="Proteomes" id="UP001056120"/>
    </source>
</evidence>
<name>A0ACB9AP02_9ASTR</name>
<sequence length="313" mass="34512">MTGDNNGMGGIVKNGTNQPIYAKQSAAVRSPASAGDGAWLPSLFGSTHTKVMIKHLFAGVSDSGKKKRIFFAVFASILLIAAVIGIVVGVNSKTTHTRSVTTSDNIRASTAHAIVKSSCSVTFHPDLCYSTLSDIPDITEKVTTSKDVIELAVNKTKERIQTNYFIIKKLTARTKLTKRGKIALDDCLQMAAQTLDELDEVIGFLETYPSKKGVRRYVDDLITLMSTTLTNQETCIDGFSHDKRERRLRESFIDVEINAQKMCSNSLAMIKNMTDTDMADQVKMNARKLMNEEDVKWPEWLSVGDRDCCSQGP</sequence>